<protein>
    <submittedName>
        <fullName evidence="1">Uncharacterized protein</fullName>
    </submittedName>
</protein>
<accession>A0A4S8QW37</accession>
<organism evidence="1 2">
    <name type="scientific">Botrytis galanthina</name>
    <dbReference type="NCBI Taxonomy" id="278940"/>
    <lineage>
        <taxon>Eukaryota</taxon>
        <taxon>Fungi</taxon>
        <taxon>Dikarya</taxon>
        <taxon>Ascomycota</taxon>
        <taxon>Pezizomycotina</taxon>
        <taxon>Leotiomycetes</taxon>
        <taxon>Helotiales</taxon>
        <taxon>Sclerotiniaceae</taxon>
        <taxon>Botrytis</taxon>
    </lineage>
</organism>
<keyword evidence="2" id="KW-1185">Reference proteome</keyword>
<evidence type="ECO:0000313" key="2">
    <source>
        <dbReference type="Proteomes" id="UP000308671"/>
    </source>
</evidence>
<sequence length="93" mass="10231">MPLSMSTIQQSDPDSKSLMAPFAISITCTHTKARQNREEAAGPFPKPAQLPNDCTNSANNLLPFSSRVGGGRPFSKLPTPVYFIHKKRRAMKD</sequence>
<dbReference type="AlphaFoldDB" id="A0A4S8QW37"/>
<name>A0A4S8QW37_9HELO</name>
<evidence type="ECO:0000313" key="1">
    <source>
        <dbReference type="EMBL" id="THV49527.1"/>
    </source>
</evidence>
<dbReference type="EMBL" id="PQXL01000190">
    <property type="protein sequence ID" value="THV49527.1"/>
    <property type="molecule type" value="Genomic_DNA"/>
</dbReference>
<dbReference type="Proteomes" id="UP000308671">
    <property type="component" value="Unassembled WGS sequence"/>
</dbReference>
<gene>
    <name evidence="1" type="ORF">BGAL_0190g00020</name>
</gene>
<proteinExistence type="predicted"/>
<reference evidence="1 2" key="1">
    <citation type="submission" date="2017-12" db="EMBL/GenBank/DDBJ databases">
        <title>Comparative genomics of Botrytis spp.</title>
        <authorList>
            <person name="Valero-Jimenez C.A."/>
            <person name="Tapia P."/>
            <person name="Veloso J."/>
            <person name="Silva-Moreno E."/>
            <person name="Staats M."/>
            <person name="Valdes J.H."/>
            <person name="Van Kan J.A.L."/>
        </authorList>
    </citation>
    <scope>NUCLEOTIDE SEQUENCE [LARGE SCALE GENOMIC DNA]</scope>
    <source>
        <strain evidence="1 2">MUCL435</strain>
    </source>
</reference>
<comment type="caution">
    <text evidence="1">The sequence shown here is derived from an EMBL/GenBank/DDBJ whole genome shotgun (WGS) entry which is preliminary data.</text>
</comment>